<accession>A0A163ITZ2</accession>
<protein>
    <recommendedName>
        <fullName evidence="1">Protein Lines N-terminal domain-containing protein</fullName>
    </recommendedName>
</protein>
<dbReference type="InParanoid" id="A0A163ITZ2"/>
<dbReference type="EMBL" id="LT550270">
    <property type="protein sequence ID" value="SAL95320.1"/>
    <property type="molecule type" value="Genomic_DNA"/>
</dbReference>
<dbReference type="Pfam" id="PF14694">
    <property type="entry name" value="LINES_N"/>
    <property type="match status" value="1"/>
</dbReference>
<name>A0A163ITZ2_ABSGL</name>
<evidence type="ECO:0000313" key="3">
    <source>
        <dbReference type="Proteomes" id="UP000078561"/>
    </source>
</evidence>
<sequence length="465" mass="53359">MIREWISNAAITLDPFDSFLQWEQCIHLLLTQTTKDTNLDAVIDAVMCCPTPEAGVFYLDVCHRIYKDGRKHIDDHSHPVYGLLSSFSRTSNGSLQEWLKQRLQSTDEKQLVPTLVWMIDVLKLSTMADEGAEVWAMVSCDQHWLSVLIDLWYHPHITVVRRSMELVHRWMAQQKNVQLQDVDAIKKLMSYIDLCKRTLSPSQLARLQDHDRTDFFYQPIALPSSLTLDRECLNWLIQIVVASIRKLVQQPDEIHQLPTLLETTLYPFMASFEGSLSSPRPLLEFISNICGSNDQVMIQLQLDVLEIHFCLDQHAGNDEFTATTPSLSASSLPTLLSPLISQINPHTLFVYFLYRTGMDHELVIDLLMSDETDMLLYLTRYLKYVERHPHDFITAIEQVLADEGSNYGGDDDDDDDDDDDGISTVLGLLYQVWVVVRSDVFPYNASVLARRIYSVMECLKQALIE</sequence>
<dbReference type="OrthoDB" id="8251209at2759"/>
<dbReference type="PANTHER" id="PTHR16057:SF1">
    <property type="entry name" value="PROTEIN LINES HOMOLOG 1"/>
    <property type="match status" value="1"/>
</dbReference>
<dbReference type="OMA" id="WYASHIT"/>
<reference evidence="2" key="1">
    <citation type="submission" date="2016-04" db="EMBL/GenBank/DDBJ databases">
        <authorList>
            <person name="Evans L.H."/>
            <person name="Alamgir A."/>
            <person name="Owens N."/>
            <person name="Weber N.D."/>
            <person name="Virtaneva K."/>
            <person name="Barbian K."/>
            <person name="Babar A."/>
            <person name="Rosenke K."/>
        </authorList>
    </citation>
    <scope>NUCLEOTIDE SEQUENCE [LARGE SCALE GENOMIC DNA]</scope>
    <source>
        <strain evidence="2">CBS 101.48</strain>
    </source>
</reference>
<dbReference type="Proteomes" id="UP000078561">
    <property type="component" value="Unassembled WGS sequence"/>
</dbReference>
<dbReference type="InterPro" id="IPR024875">
    <property type="entry name" value="Protein_Lines"/>
</dbReference>
<dbReference type="AlphaFoldDB" id="A0A163ITZ2"/>
<evidence type="ECO:0000313" key="2">
    <source>
        <dbReference type="EMBL" id="SAL95320.1"/>
    </source>
</evidence>
<feature type="domain" description="Protein Lines N-terminal" evidence="1">
    <location>
        <begin position="340"/>
        <end position="394"/>
    </location>
</feature>
<dbReference type="PANTHER" id="PTHR16057">
    <property type="entry name" value="WINS1, 2 PROTEIN"/>
    <property type="match status" value="1"/>
</dbReference>
<proteinExistence type="predicted"/>
<gene>
    <name evidence="2" type="primary">ABSGL_00638.1 scaffold 832</name>
</gene>
<keyword evidence="3" id="KW-1185">Reference proteome</keyword>
<evidence type="ECO:0000259" key="1">
    <source>
        <dbReference type="Pfam" id="PF14694"/>
    </source>
</evidence>
<dbReference type="InterPro" id="IPR032794">
    <property type="entry name" value="LINES_N"/>
</dbReference>
<organism evidence="2">
    <name type="scientific">Absidia glauca</name>
    <name type="common">Pin mould</name>
    <dbReference type="NCBI Taxonomy" id="4829"/>
    <lineage>
        <taxon>Eukaryota</taxon>
        <taxon>Fungi</taxon>
        <taxon>Fungi incertae sedis</taxon>
        <taxon>Mucoromycota</taxon>
        <taxon>Mucoromycotina</taxon>
        <taxon>Mucoromycetes</taxon>
        <taxon>Mucorales</taxon>
        <taxon>Cunninghamellaceae</taxon>
        <taxon>Absidia</taxon>
    </lineage>
</organism>